<dbReference type="Proteomes" id="UP001300502">
    <property type="component" value="Unassembled WGS sequence"/>
</dbReference>
<evidence type="ECO:0000259" key="1">
    <source>
        <dbReference type="Pfam" id="PF10406"/>
    </source>
</evidence>
<dbReference type="Pfam" id="PF10406">
    <property type="entry name" value="TAF8_C"/>
    <property type="match status" value="1"/>
</dbReference>
<reference evidence="2 3" key="1">
    <citation type="submission" date="2022-07" db="EMBL/GenBank/DDBJ databases">
        <title>Genome-wide signatures of adaptation to extreme environments.</title>
        <authorList>
            <person name="Cho C.H."/>
            <person name="Yoon H.S."/>
        </authorList>
    </citation>
    <scope>NUCLEOTIDE SEQUENCE [LARGE SCALE GENOMIC DNA]</scope>
    <source>
        <strain evidence="2 3">108.79 E11</strain>
    </source>
</reference>
<dbReference type="InterPro" id="IPR019473">
    <property type="entry name" value="TFIID_su8_C"/>
</dbReference>
<evidence type="ECO:0000313" key="2">
    <source>
        <dbReference type="EMBL" id="KAK4526271.1"/>
    </source>
</evidence>
<protein>
    <recommendedName>
        <fullName evidence="1">Transcription factor TFIID subunit 8 C-terminal domain-containing protein</fullName>
    </recommendedName>
</protein>
<dbReference type="EMBL" id="JANCYU010000038">
    <property type="protein sequence ID" value="KAK4526271.1"/>
    <property type="molecule type" value="Genomic_DNA"/>
</dbReference>
<name>A0AAV9IGC3_9RHOD</name>
<feature type="domain" description="Transcription factor TFIID subunit 8 C-terminal" evidence="1">
    <location>
        <begin position="139"/>
        <end position="182"/>
    </location>
</feature>
<proteinExistence type="predicted"/>
<evidence type="ECO:0000313" key="3">
    <source>
        <dbReference type="Proteomes" id="UP001300502"/>
    </source>
</evidence>
<comment type="caution">
    <text evidence="2">The sequence shown here is derived from an EMBL/GenBank/DDBJ whole genome shotgun (WGS) entry which is preliminary data.</text>
</comment>
<organism evidence="2 3">
    <name type="scientific">Galdieria yellowstonensis</name>
    <dbReference type="NCBI Taxonomy" id="3028027"/>
    <lineage>
        <taxon>Eukaryota</taxon>
        <taxon>Rhodophyta</taxon>
        <taxon>Bangiophyceae</taxon>
        <taxon>Galdieriales</taxon>
        <taxon>Galdieriaceae</taxon>
        <taxon>Galdieria</taxon>
    </lineage>
</organism>
<gene>
    <name evidence="2" type="ORF">GAYE_SCF22MG4185</name>
</gene>
<sequence length="263" mass="30970">MWNEDYARKLNTRVVLAVLETLLQSQTGWLNCSDKPILVVEFPVCVFLENAVEVFFEEFSQSAKAVCEQNGRTWGNWLDVKFALEKLFGKQLDVSHLLHVTRHVVTERQRSHKKERIPSNPLASEQRDVDSELVQRERWMPPLPPPYTYRVSHVYHPTRIRKLEDERQVFLVQKLQVEEMLLSEEEWTRGHSTFVCDTDMLPRLKEPSKDGNSIEEEKELLEFLFEEKGKDQSAKTADNIKVDRQMLVQRFERIMNDVDSPIE</sequence>
<dbReference type="AlphaFoldDB" id="A0AAV9IGC3"/>
<dbReference type="CDD" id="cd00076">
    <property type="entry name" value="HFD_SF"/>
    <property type="match status" value="1"/>
</dbReference>
<keyword evidence="3" id="KW-1185">Reference proteome</keyword>
<accession>A0AAV9IGC3</accession>